<reference evidence="1 2" key="1">
    <citation type="submission" date="2020-02" db="EMBL/GenBank/DDBJ databases">
        <title>Acidophilic actinobacteria isolated from forest soil.</title>
        <authorList>
            <person name="Golinska P."/>
        </authorList>
    </citation>
    <scope>NUCLEOTIDE SEQUENCE [LARGE SCALE GENOMIC DNA]</scope>
    <source>
        <strain evidence="1 2">NL8</strain>
    </source>
</reference>
<comment type="caution">
    <text evidence="1">The sequence shown here is derived from an EMBL/GenBank/DDBJ whole genome shotgun (WGS) entry which is preliminary data.</text>
</comment>
<proteinExistence type="predicted"/>
<accession>A0ABS5KQD0</accession>
<evidence type="ECO:0000313" key="2">
    <source>
        <dbReference type="Proteomes" id="UP000730482"/>
    </source>
</evidence>
<dbReference type="EMBL" id="JAAFYZ010000044">
    <property type="protein sequence ID" value="MBS2548235.1"/>
    <property type="molecule type" value="Genomic_DNA"/>
</dbReference>
<organism evidence="1 2">
    <name type="scientific">Catenulispora pinistramenti</name>
    <dbReference type="NCBI Taxonomy" id="2705254"/>
    <lineage>
        <taxon>Bacteria</taxon>
        <taxon>Bacillati</taxon>
        <taxon>Actinomycetota</taxon>
        <taxon>Actinomycetes</taxon>
        <taxon>Catenulisporales</taxon>
        <taxon>Catenulisporaceae</taxon>
        <taxon>Catenulispora</taxon>
    </lineage>
</organism>
<name>A0ABS5KQD0_9ACTN</name>
<gene>
    <name evidence="1" type="ORF">KGQ19_15320</name>
</gene>
<dbReference type="Proteomes" id="UP000730482">
    <property type="component" value="Unassembled WGS sequence"/>
</dbReference>
<sequence>MAGKSGKLELRTRISHVGMDGREYRVIRPDRPAPRLVLHDESLWYSGFADLDAFKQLTVLWALAAASPRSIVYVPMRQNLSRFQGHSVDLVLSYASLQLRPSRWKAIRARLGSGAAHTARLPAPDPDEEPDYSRMLHREYRDVLNFDNAGDTVFVTGGRESFRRAAVRLSALPQRTIGRSIADPHHLCVEITIGAWSWSRAPTRHNTPGMLHFQYEPGGW</sequence>
<keyword evidence="2" id="KW-1185">Reference proteome</keyword>
<protein>
    <submittedName>
        <fullName evidence="1">Uncharacterized protein</fullName>
    </submittedName>
</protein>
<dbReference type="RefSeq" id="WP_212009807.1">
    <property type="nucleotide sequence ID" value="NZ_JAAFYZ010000044.1"/>
</dbReference>
<evidence type="ECO:0000313" key="1">
    <source>
        <dbReference type="EMBL" id="MBS2548235.1"/>
    </source>
</evidence>